<proteinExistence type="predicted"/>
<evidence type="ECO:0000313" key="12">
    <source>
        <dbReference type="EMBL" id="QDL12800.1"/>
    </source>
</evidence>
<dbReference type="PROSITE" id="PS51898">
    <property type="entry name" value="TYR_RECOMBINASE"/>
    <property type="match status" value="1"/>
</dbReference>
<organism evidence="12 13">
    <name type="scientific">Brasilonema sennae CENA114</name>
    <dbReference type="NCBI Taxonomy" id="415709"/>
    <lineage>
        <taxon>Bacteria</taxon>
        <taxon>Bacillati</taxon>
        <taxon>Cyanobacteriota</taxon>
        <taxon>Cyanophyceae</taxon>
        <taxon>Nostocales</taxon>
        <taxon>Scytonemataceae</taxon>
        <taxon>Brasilonema</taxon>
        <taxon>Bromeliae group (in: Brasilonema)</taxon>
    </lineage>
</organism>
<evidence type="ECO:0000256" key="6">
    <source>
        <dbReference type="ARBA" id="ARBA00023125"/>
    </source>
</evidence>
<dbReference type="AlphaFoldDB" id="A0A856MRJ1"/>
<feature type="domain" description="Tyr recombinase" evidence="10">
    <location>
        <begin position="108"/>
        <end position="286"/>
    </location>
</feature>
<dbReference type="GO" id="GO:0007059">
    <property type="term" value="P:chromosome segregation"/>
    <property type="evidence" value="ECO:0007669"/>
    <property type="project" value="UniProtKB-KW"/>
</dbReference>
<feature type="domain" description="Core-binding (CB)" evidence="11">
    <location>
        <begin position="2"/>
        <end position="79"/>
    </location>
</feature>
<dbReference type="PROSITE" id="PS51900">
    <property type="entry name" value="CB"/>
    <property type="match status" value="1"/>
</dbReference>
<evidence type="ECO:0000256" key="4">
    <source>
        <dbReference type="ARBA" id="ARBA00022829"/>
    </source>
</evidence>
<dbReference type="RefSeq" id="WP_169267087.1">
    <property type="nucleotide sequence ID" value="NZ_CAWOXK010000003.1"/>
</dbReference>
<dbReference type="InterPro" id="IPR002104">
    <property type="entry name" value="Integrase_catalytic"/>
</dbReference>
<dbReference type="Gene3D" id="1.10.150.130">
    <property type="match status" value="1"/>
</dbReference>
<keyword evidence="13" id="KW-1185">Reference proteome</keyword>
<dbReference type="InterPro" id="IPR050090">
    <property type="entry name" value="Tyrosine_recombinase_XerCD"/>
</dbReference>
<protein>
    <submittedName>
        <fullName evidence="12">Site-specific integrase</fullName>
    </submittedName>
</protein>
<keyword evidence="3" id="KW-0132">Cell division</keyword>
<dbReference type="EMBL" id="CP030120">
    <property type="protein sequence ID" value="QDL12800.1"/>
    <property type="molecule type" value="Genomic_DNA"/>
</dbReference>
<dbReference type="Pfam" id="PF13102">
    <property type="entry name" value="Phage_int_SAM_5"/>
    <property type="match status" value="1"/>
</dbReference>
<evidence type="ECO:0000259" key="10">
    <source>
        <dbReference type="PROSITE" id="PS51898"/>
    </source>
</evidence>
<dbReference type="GO" id="GO:0005737">
    <property type="term" value="C:cytoplasm"/>
    <property type="evidence" value="ECO:0007669"/>
    <property type="project" value="UniProtKB-SubCell"/>
</dbReference>
<dbReference type="InterPro" id="IPR011010">
    <property type="entry name" value="DNA_brk_join_enz"/>
</dbReference>
<evidence type="ECO:0000256" key="1">
    <source>
        <dbReference type="ARBA" id="ARBA00004496"/>
    </source>
</evidence>
<evidence type="ECO:0000256" key="3">
    <source>
        <dbReference type="ARBA" id="ARBA00022618"/>
    </source>
</evidence>
<keyword evidence="12" id="KW-0614">Plasmid</keyword>
<dbReference type="GO" id="GO:0006310">
    <property type="term" value="P:DNA recombination"/>
    <property type="evidence" value="ECO:0007669"/>
    <property type="project" value="UniProtKB-KW"/>
</dbReference>
<dbReference type="Gene3D" id="1.10.443.10">
    <property type="entry name" value="Intergrase catalytic core"/>
    <property type="match status" value="1"/>
</dbReference>
<evidence type="ECO:0000256" key="8">
    <source>
        <dbReference type="ARBA" id="ARBA00023306"/>
    </source>
</evidence>
<evidence type="ECO:0000256" key="2">
    <source>
        <dbReference type="ARBA" id="ARBA00022490"/>
    </source>
</evidence>
<dbReference type="Proteomes" id="UP000503129">
    <property type="component" value="Plasmid pBOCT2"/>
</dbReference>
<evidence type="ECO:0000313" key="13">
    <source>
        <dbReference type="Proteomes" id="UP000503129"/>
    </source>
</evidence>
<evidence type="ECO:0000256" key="7">
    <source>
        <dbReference type="ARBA" id="ARBA00023172"/>
    </source>
</evidence>
<keyword evidence="4" id="KW-0159">Chromosome partition</keyword>
<dbReference type="PANTHER" id="PTHR30349:SF77">
    <property type="entry name" value="TYROSINE RECOMBINASE XERC"/>
    <property type="match status" value="1"/>
</dbReference>
<dbReference type="InterPro" id="IPR044068">
    <property type="entry name" value="CB"/>
</dbReference>
<dbReference type="InterPro" id="IPR013762">
    <property type="entry name" value="Integrase-like_cat_sf"/>
</dbReference>
<name>A0A856MRJ1_9CYAN</name>
<dbReference type="Pfam" id="PF00589">
    <property type="entry name" value="Phage_integrase"/>
    <property type="match status" value="1"/>
</dbReference>
<dbReference type="GO" id="GO:0003677">
    <property type="term" value="F:DNA binding"/>
    <property type="evidence" value="ECO:0007669"/>
    <property type="project" value="UniProtKB-UniRule"/>
</dbReference>
<accession>A0A856MRJ1</accession>
<keyword evidence="7" id="KW-0233">DNA recombination</keyword>
<keyword evidence="8" id="KW-0131">Cell cycle</keyword>
<dbReference type="PANTHER" id="PTHR30349">
    <property type="entry name" value="PHAGE INTEGRASE-RELATED"/>
    <property type="match status" value="1"/>
</dbReference>
<dbReference type="KEGG" id="bsen:DP114_34230"/>
<dbReference type="SUPFAM" id="SSF56349">
    <property type="entry name" value="DNA breaking-rejoining enzymes"/>
    <property type="match status" value="1"/>
</dbReference>
<sequence length="297" mass="34452">MITLAALATEFLERPGLAKSTLRSYESTIIPLLKQYGRWSIEIIDRQILVEYLNHLTDVSYTTHHRHQAVITALFNFAVDMGYLKSNPVAGLTRRKPSQNKGEYATDELVRYLTPNQLSILYRIIKKDARMFALVRLLHTSGARITEVLALNLDDIDFNTRKFQVIGKGNKQRWCFYSEVANQSLNHYIKYYRHPNHPALFTAQQPKTLEVSRLSYRMMHKSWTNLIGKTPELQEIRIHDLRHTFATERVGLMGIEELRALMGHESIQTTLRYQEVTSQRAEEVAQLAFKSLPNFSE</sequence>
<keyword evidence="6 9" id="KW-0238">DNA-binding</keyword>
<geneLocation type="plasmid" evidence="13">
    <name>pboct2</name>
</geneLocation>
<keyword evidence="2" id="KW-0963">Cytoplasm</keyword>
<dbReference type="GO" id="GO:0051301">
    <property type="term" value="P:cell division"/>
    <property type="evidence" value="ECO:0007669"/>
    <property type="project" value="UniProtKB-KW"/>
</dbReference>
<gene>
    <name evidence="12" type="ORF">DP114_34230</name>
</gene>
<reference evidence="12 13" key="1">
    <citation type="submission" date="2018-06" db="EMBL/GenBank/DDBJ databases">
        <title>Comparative genomics of Brasilonema spp. strains.</title>
        <authorList>
            <person name="Alvarenga D.O."/>
            <person name="Fiore M.F."/>
            <person name="Varani A.M."/>
        </authorList>
    </citation>
    <scope>NUCLEOTIDE SEQUENCE [LARGE SCALE GENOMIC DNA]</scope>
    <source>
        <strain evidence="12 13">CENA114</strain>
        <plasmid evidence="13">pboct2</plasmid>
    </source>
</reference>
<dbReference type="CDD" id="cd00397">
    <property type="entry name" value="DNA_BRE_C"/>
    <property type="match status" value="1"/>
</dbReference>
<dbReference type="InterPro" id="IPR010998">
    <property type="entry name" value="Integrase_recombinase_N"/>
</dbReference>
<dbReference type="GO" id="GO:0015074">
    <property type="term" value="P:DNA integration"/>
    <property type="evidence" value="ECO:0007669"/>
    <property type="project" value="UniProtKB-KW"/>
</dbReference>
<comment type="subcellular location">
    <subcellularLocation>
        <location evidence="1">Cytoplasm</location>
    </subcellularLocation>
</comment>
<evidence type="ECO:0000256" key="5">
    <source>
        <dbReference type="ARBA" id="ARBA00022908"/>
    </source>
</evidence>
<evidence type="ECO:0000256" key="9">
    <source>
        <dbReference type="PROSITE-ProRule" id="PRU01248"/>
    </source>
</evidence>
<dbReference type="InterPro" id="IPR025269">
    <property type="entry name" value="SAM-like_dom"/>
</dbReference>
<evidence type="ECO:0000259" key="11">
    <source>
        <dbReference type="PROSITE" id="PS51900"/>
    </source>
</evidence>
<keyword evidence="5" id="KW-0229">DNA integration</keyword>